<keyword evidence="2" id="KW-1185">Reference proteome</keyword>
<dbReference type="AlphaFoldDB" id="A0A1R3WJW0"/>
<dbReference type="STRING" id="1317125.SAMN05444128_0620"/>
<protein>
    <submittedName>
        <fullName evidence="1">Uncharacterized protein</fullName>
    </submittedName>
</protein>
<sequence>MKFPKRPVTALSGSAFYQQAAGYTWQQRDSLAVREILSGNMPAFFQKFVPIPVSAQTADGKTIQATFYASPDYVSIGHETDWARIPLTPMAAQQLADSLGCFLPTRKIVDAIYRQASVKLEPLPLYALRDSTPTFYHHHLMIEGQRQGRKGLIAGIKKDIVLSSKVSQDPRPNRVAIYGWHRLNGKPIQPLYTGHINWYVDYSHGIRLMHRKIKVNGKWLDYTQVLQDPELKQLLCDEEVCDFVRYRY</sequence>
<evidence type="ECO:0000313" key="1">
    <source>
        <dbReference type="EMBL" id="SIT78389.1"/>
    </source>
</evidence>
<evidence type="ECO:0000313" key="2">
    <source>
        <dbReference type="Proteomes" id="UP000187181"/>
    </source>
</evidence>
<accession>A0A1R3WJW0</accession>
<proteinExistence type="predicted"/>
<organism evidence="1 2">
    <name type="scientific">Pontibacter indicus</name>
    <dbReference type="NCBI Taxonomy" id="1317125"/>
    <lineage>
        <taxon>Bacteria</taxon>
        <taxon>Pseudomonadati</taxon>
        <taxon>Bacteroidota</taxon>
        <taxon>Cytophagia</taxon>
        <taxon>Cytophagales</taxon>
        <taxon>Hymenobacteraceae</taxon>
        <taxon>Pontibacter</taxon>
    </lineage>
</organism>
<gene>
    <name evidence="1" type="ORF">SAMN05444128_0620</name>
</gene>
<reference evidence="2" key="1">
    <citation type="submission" date="2017-01" db="EMBL/GenBank/DDBJ databases">
        <authorList>
            <person name="Varghese N."/>
            <person name="Submissions S."/>
        </authorList>
    </citation>
    <scope>NUCLEOTIDE SEQUENCE [LARGE SCALE GENOMIC DNA]</scope>
    <source>
        <strain evidence="2">LP100</strain>
    </source>
</reference>
<name>A0A1R3WJW0_9BACT</name>
<dbReference type="Proteomes" id="UP000187181">
    <property type="component" value="Unassembled WGS sequence"/>
</dbReference>
<dbReference type="OrthoDB" id="262081at2"/>
<dbReference type="EMBL" id="FTPP01000001">
    <property type="protein sequence ID" value="SIT78389.1"/>
    <property type="molecule type" value="Genomic_DNA"/>
</dbReference>
<dbReference type="RefSeq" id="WP_076666018.1">
    <property type="nucleotide sequence ID" value="NZ_FTPP01000001.1"/>
</dbReference>